<evidence type="ECO:0000256" key="8">
    <source>
        <dbReference type="ARBA" id="ARBA00022838"/>
    </source>
</evidence>
<sequence length="175" mass="19405">MLRPSYAPTGRQPRESVFISGPLPQDNEPVCSPYIEACVAAAQESCDRIYEAQCSLRRGVADLPRMSKVLQNERLFVLINESHASTYSLQLVEEIEPQIGELAERAEKGIKVLERKESLLASKVDALQSRASSRVSSAPAVAKKLDALARQREALEQELQTLSAEVEHLESRLMS</sequence>
<accession>A0A0C9URI3</accession>
<evidence type="ECO:0000256" key="10">
    <source>
        <dbReference type="ARBA" id="ARBA00023242"/>
    </source>
</evidence>
<keyword evidence="13" id="KW-0175">Coiled coil</keyword>
<keyword evidence="9" id="KW-0206">Cytoskeleton</keyword>
<dbReference type="GO" id="GO:0042729">
    <property type="term" value="C:DASH complex"/>
    <property type="evidence" value="ECO:0007669"/>
    <property type="project" value="InterPro"/>
</dbReference>
<keyword evidence="8" id="KW-0995">Kinetochore</keyword>
<comment type="similarity">
    <text evidence="4">Belongs to the DASH complex SPC19 family.</text>
</comment>
<keyword evidence="10" id="KW-0539">Nucleus</keyword>
<keyword evidence="15" id="KW-1185">Reference proteome</keyword>
<name>A0A0C9URI3_SPHS4</name>
<evidence type="ECO:0000256" key="11">
    <source>
        <dbReference type="ARBA" id="ARBA00023328"/>
    </source>
</evidence>
<evidence type="ECO:0000256" key="7">
    <source>
        <dbReference type="ARBA" id="ARBA00022490"/>
    </source>
</evidence>
<dbReference type="InterPro" id="IPR013251">
    <property type="entry name" value="DASH_Spc19"/>
</dbReference>
<dbReference type="PANTHER" id="PTHR28262:SF1">
    <property type="entry name" value="DASH COMPLEX SUBUNIT SPC19"/>
    <property type="match status" value="1"/>
</dbReference>
<evidence type="ECO:0000256" key="4">
    <source>
        <dbReference type="ARBA" id="ARBA00008952"/>
    </source>
</evidence>
<evidence type="ECO:0000256" key="3">
    <source>
        <dbReference type="ARBA" id="ARBA00004629"/>
    </source>
</evidence>
<dbReference type="HOGENOM" id="CLU_118729_0_0_1"/>
<keyword evidence="11" id="KW-0137">Centromere</keyword>
<evidence type="ECO:0000256" key="2">
    <source>
        <dbReference type="ARBA" id="ARBA00004186"/>
    </source>
</evidence>
<evidence type="ECO:0000256" key="9">
    <source>
        <dbReference type="ARBA" id="ARBA00023212"/>
    </source>
</evidence>
<reference evidence="14 15" key="1">
    <citation type="submission" date="2014-06" db="EMBL/GenBank/DDBJ databases">
        <title>Evolutionary Origins and Diversification of the Mycorrhizal Mutualists.</title>
        <authorList>
            <consortium name="DOE Joint Genome Institute"/>
            <consortium name="Mycorrhizal Genomics Consortium"/>
            <person name="Kohler A."/>
            <person name="Kuo A."/>
            <person name="Nagy L.G."/>
            <person name="Floudas D."/>
            <person name="Copeland A."/>
            <person name="Barry K.W."/>
            <person name="Cichocki N."/>
            <person name="Veneault-Fourrey C."/>
            <person name="LaButti K."/>
            <person name="Lindquist E.A."/>
            <person name="Lipzen A."/>
            <person name="Lundell T."/>
            <person name="Morin E."/>
            <person name="Murat C."/>
            <person name="Riley R."/>
            <person name="Ohm R."/>
            <person name="Sun H."/>
            <person name="Tunlid A."/>
            <person name="Henrissat B."/>
            <person name="Grigoriev I.V."/>
            <person name="Hibbett D.S."/>
            <person name="Martin F."/>
        </authorList>
    </citation>
    <scope>NUCLEOTIDE SEQUENCE [LARGE SCALE GENOMIC DNA]</scope>
    <source>
        <strain evidence="14 15">SS14</strain>
    </source>
</reference>
<gene>
    <name evidence="14" type="ORF">M422DRAFT_781755</name>
</gene>
<dbReference type="EMBL" id="KN837169">
    <property type="protein sequence ID" value="KIJ37399.1"/>
    <property type="molecule type" value="Genomic_DNA"/>
</dbReference>
<keyword evidence="6" id="KW-0158">Chromosome</keyword>
<keyword evidence="7" id="KW-0963">Cytoplasm</keyword>
<dbReference type="Proteomes" id="UP000054279">
    <property type="component" value="Unassembled WGS sequence"/>
</dbReference>
<feature type="coiled-coil region" evidence="13">
    <location>
        <begin position="138"/>
        <end position="172"/>
    </location>
</feature>
<evidence type="ECO:0000313" key="14">
    <source>
        <dbReference type="EMBL" id="KIJ37399.1"/>
    </source>
</evidence>
<evidence type="ECO:0000256" key="1">
    <source>
        <dbReference type="ARBA" id="ARBA00004123"/>
    </source>
</evidence>
<dbReference type="AlphaFoldDB" id="A0A0C9URI3"/>
<dbReference type="GO" id="GO:0005876">
    <property type="term" value="C:spindle microtubule"/>
    <property type="evidence" value="ECO:0007669"/>
    <property type="project" value="InterPro"/>
</dbReference>
<proteinExistence type="inferred from homology"/>
<dbReference type="OrthoDB" id="3361333at2759"/>
<evidence type="ECO:0000256" key="12">
    <source>
        <dbReference type="ARBA" id="ARBA00032583"/>
    </source>
</evidence>
<comment type="subcellular location">
    <subcellularLocation>
        <location evidence="3">Chromosome</location>
        <location evidence="3">Centromere</location>
        <location evidence="3">Kinetochore</location>
    </subcellularLocation>
    <subcellularLocation>
        <location evidence="2">Cytoplasm</location>
        <location evidence="2">Cytoskeleton</location>
        <location evidence="2">Spindle</location>
    </subcellularLocation>
    <subcellularLocation>
        <location evidence="1">Nucleus</location>
    </subcellularLocation>
</comment>
<dbReference type="PANTHER" id="PTHR28262">
    <property type="entry name" value="DASH COMPLEX SUBUNIT SPC19"/>
    <property type="match status" value="1"/>
</dbReference>
<protein>
    <recommendedName>
        <fullName evidence="5">DASH complex subunit SPC19</fullName>
    </recommendedName>
    <alternativeName>
        <fullName evidence="12">Outer kinetochore protein SPC19</fullName>
    </alternativeName>
</protein>
<dbReference type="GO" id="GO:0008608">
    <property type="term" value="P:attachment of spindle microtubules to kinetochore"/>
    <property type="evidence" value="ECO:0007669"/>
    <property type="project" value="InterPro"/>
</dbReference>
<evidence type="ECO:0000256" key="5">
    <source>
        <dbReference type="ARBA" id="ARBA00016329"/>
    </source>
</evidence>
<evidence type="ECO:0000313" key="15">
    <source>
        <dbReference type="Proteomes" id="UP000054279"/>
    </source>
</evidence>
<organism evidence="14 15">
    <name type="scientific">Sphaerobolus stellatus (strain SS14)</name>
    <dbReference type="NCBI Taxonomy" id="990650"/>
    <lineage>
        <taxon>Eukaryota</taxon>
        <taxon>Fungi</taxon>
        <taxon>Dikarya</taxon>
        <taxon>Basidiomycota</taxon>
        <taxon>Agaricomycotina</taxon>
        <taxon>Agaricomycetes</taxon>
        <taxon>Phallomycetidae</taxon>
        <taxon>Geastrales</taxon>
        <taxon>Sphaerobolaceae</taxon>
        <taxon>Sphaerobolus</taxon>
    </lineage>
</organism>
<dbReference type="Pfam" id="PF08287">
    <property type="entry name" value="DASH_Spc19"/>
    <property type="match status" value="1"/>
</dbReference>
<evidence type="ECO:0000256" key="13">
    <source>
        <dbReference type="SAM" id="Coils"/>
    </source>
</evidence>
<evidence type="ECO:0000256" key="6">
    <source>
        <dbReference type="ARBA" id="ARBA00022454"/>
    </source>
</evidence>